<dbReference type="GeneID" id="22587806"/>
<protein>
    <submittedName>
        <fullName evidence="1">Uncharacterized protein</fullName>
    </submittedName>
</protein>
<name>A0A0A0HRU5_PARBD</name>
<evidence type="ECO:0000313" key="1">
    <source>
        <dbReference type="EMBL" id="KGM91934.1"/>
    </source>
</evidence>
<accession>A0A0A0HRU5</accession>
<evidence type="ECO:0000313" key="2">
    <source>
        <dbReference type="Proteomes" id="UP000001628"/>
    </source>
</evidence>
<dbReference type="HOGENOM" id="CLU_2688473_0_0_1"/>
<dbReference type="Proteomes" id="UP000001628">
    <property type="component" value="Unassembled WGS sequence"/>
</dbReference>
<organism evidence="1 2">
    <name type="scientific">Paracoccidioides brasiliensis (strain Pb18)</name>
    <dbReference type="NCBI Taxonomy" id="502780"/>
    <lineage>
        <taxon>Eukaryota</taxon>
        <taxon>Fungi</taxon>
        <taxon>Dikarya</taxon>
        <taxon>Ascomycota</taxon>
        <taxon>Pezizomycotina</taxon>
        <taxon>Eurotiomycetes</taxon>
        <taxon>Eurotiomycetidae</taxon>
        <taxon>Onygenales</taxon>
        <taxon>Ajellomycetaceae</taxon>
        <taxon>Paracoccidioides</taxon>
    </lineage>
</organism>
<proteinExistence type="predicted"/>
<dbReference type="InParanoid" id="A0A0A0HRU5"/>
<dbReference type="VEuPathDB" id="FungiDB:PADG_11909"/>
<dbReference type="EMBL" id="KN275962">
    <property type="protein sequence ID" value="KGM91934.1"/>
    <property type="molecule type" value="Genomic_DNA"/>
</dbReference>
<gene>
    <name evidence="1" type="ORF">PADG_11909</name>
</gene>
<dbReference type="KEGG" id="pbn:PADG_11909"/>
<dbReference type="AlphaFoldDB" id="A0A0A0HRU5"/>
<reference evidence="1 2" key="1">
    <citation type="journal article" date="2011" name="PLoS Genet.">
        <title>Comparative genomic analysis of human fungal pathogens causing paracoccidioidomycosis.</title>
        <authorList>
            <person name="Desjardins C.A."/>
            <person name="Champion M.D."/>
            <person name="Holder J.W."/>
            <person name="Muszewska A."/>
            <person name="Goldberg J."/>
            <person name="Bailao A.M."/>
            <person name="Brigido M.M."/>
            <person name="Ferreira M.E."/>
            <person name="Garcia A.M."/>
            <person name="Grynberg M."/>
            <person name="Gujja S."/>
            <person name="Heiman D.I."/>
            <person name="Henn M.R."/>
            <person name="Kodira C.D."/>
            <person name="Leon-Narvaez H."/>
            <person name="Longo L.V."/>
            <person name="Ma L.J."/>
            <person name="Malavazi I."/>
            <person name="Matsuo A.L."/>
            <person name="Morais F.V."/>
            <person name="Pereira M."/>
            <person name="Rodriguez-Brito S."/>
            <person name="Sakthikumar S."/>
            <person name="Salem-Izacc S.M."/>
            <person name="Sykes S.M."/>
            <person name="Teixeira M.M."/>
            <person name="Vallejo M.C."/>
            <person name="Walter M.E."/>
            <person name="Yandava C."/>
            <person name="Young S."/>
            <person name="Zeng Q."/>
            <person name="Zucker J."/>
            <person name="Felipe M.S."/>
            <person name="Goldman G.H."/>
            <person name="Haas B.J."/>
            <person name="McEwen J.G."/>
            <person name="Nino-Vega G."/>
            <person name="Puccia R."/>
            <person name="San-Blas G."/>
            <person name="Soares C.M."/>
            <person name="Birren B.W."/>
            <person name="Cuomo C.A."/>
        </authorList>
    </citation>
    <scope>NUCLEOTIDE SEQUENCE [LARGE SCALE GENOMIC DNA]</scope>
    <source>
        <strain evidence="1 2">Pb18</strain>
    </source>
</reference>
<dbReference type="RefSeq" id="XP_010761130.1">
    <property type="nucleotide sequence ID" value="XM_010762828.1"/>
</dbReference>
<sequence length="74" mass="8610">MLNVGGVSRELHGWSGRVVMSDGRPKIEGGRFVEESLELRSGSEGKTREQEYVFQELEKRRKRTQSQRDWSLDQ</sequence>
<keyword evidence="2" id="KW-1185">Reference proteome</keyword>